<proteinExistence type="predicted"/>
<dbReference type="InterPro" id="IPR013762">
    <property type="entry name" value="Integrase-like_cat_sf"/>
</dbReference>
<comment type="caution">
    <text evidence="3">The sequence shown here is derived from an EMBL/GenBank/DDBJ whole genome shotgun (WGS) entry which is preliminary data.</text>
</comment>
<dbReference type="EMBL" id="NCKW01002028">
    <property type="protein sequence ID" value="POM78382.1"/>
    <property type="molecule type" value="Genomic_DNA"/>
</dbReference>
<protein>
    <recommendedName>
        <fullName evidence="5">Tyr recombinase domain-containing protein</fullName>
    </recommendedName>
</protein>
<dbReference type="Gene3D" id="1.10.443.10">
    <property type="entry name" value="Intergrase catalytic core"/>
    <property type="match status" value="1"/>
</dbReference>
<name>A0A2P4YKP8_9STRA</name>
<dbReference type="PANTHER" id="PTHR34605">
    <property type="entry name" value="PHAGE_INTEGRASE DOMAIN-CONTAINING PROTEIN"/>
    <property type="match status" value="1"/>
</dbReference>
<dbReference type="GO" id="GO:0015074">
    <property type="term" value="P:DNA integration"/>
    <property type="evidence" value="ECO:0007669"/>
    <property type="project" value="InterPro"/>
</dbReference>
<dbReference type="CDD" id="cd09275">
    <property type="entry name" value="RNase_HI_RT_DIRS1"/>
    <property type="match status" value="1"/>
</dbReference>
<dbReference type="PANTHER" id="PTHR34605:SF4">
    <property type="entry name" value="DNA ADENINE METHYLTRANSFERASE"/>
    <property type="match status" value="1"/>
</dbReference>
<dbReference type="InterPro" id="IPR010998">
    <property type="entry name" value="Integrase_recombinase_N"/>
</dbReference>
<dbReference type="SUPFAM" id="SSF47823">
    <property type="entry name" value="lambda integrase-like, N-terminal domain"/>
    <property type="match status" value="1"/>
</dbReference>
<dbReference type="Gene3D" id="1.10.150.130">
    <property type="match status" value="1"/>
</dbReference>
<dbReference type="GO" id="GO:0003677">
    <property type="term" value="F:DNA binding"/>
    <property type="evidence" value="ECO:0007669"/>
    <property type="project" value="UniProtKB-KW"/>
</dbReference>
<dbReference type="Proteomes" id="UP000237271">
    <property type="component" value="Unassembled WGS sequence"/>
</dbReference>
<dbReference type="AlphaFoldDB" id="A0A2P4YKP8"/>
<keyword evidence="1" id="KW-0238">DNA-binding</keyword>
<keyword evidence="4" id="KW-1185">Reference proteome</keyword>
<dbReference type="SUPFAM" id="SSF56349">
    <property type="entry name" value="DNA breaking-rejoining enzymes"/>
    <property type="match status" value="1"/>
</dbReference>
<organism evidence="3 4">
    <name type="scientific">Phytophthora palmivora</name>
    <dbReference type="NCBI Taxonomy" id="4796"/>
    <lineage>
        <taxon>Eukaryota</taxon>
        <taxon>Sar</taxon>
        <taxon>Stramenopiles</taxon>
        <taxon>Oomycota</taxon>
        <taxon>Peronosporomycetes</taxon>
        <taxon>Peronosporales</taxon>
        <taxon>Peronosporaceae</taxon>
        <taxon>Phytophthora</taxon>
    </lineage>
</organism>
<evidence type="ECO:0000256" key="1">
    <source>
        <dbReference type="ARBA" id="ARBA00023125"/>
    </source>
</evidence>
<evidence type="ECO:0008006" key="5">
    <source>
        <dbReference type="Google" id="ProtNLM"/>
    </source>
</evidence>
<evidence type="ECO:0000256" key="2">
    <source>
        <dbReference type="ARBA" id="ARBA00023172"/>
    </source>
</evidence>
<dbReference type="GO" id="GO:0006310">
    <property type="term" value="P:DNA recombination"/>
    <property type="evidence" value="ECO:0007669"/>
    <property type="project" value="UniProtKB-KW"/>
</dbReference>
<dbReference type="InterPro" id="IPR011010">
    <property type="entry name" value="DNA_brk_join_enz"/>
</dbReference>
<evidence type="ECO:0000313" key="3">
    <source>
        <dbReference type="EMBL" id="POM78382.1"/>
    </source>
</evidence>
<dbReference type="OrthoDB" id="121288at2759"/>
<accession>A0A2P4YKP8</accession>
<dbReference type="InterPro" id="IPR052925">
    <property type="entry name" value="Phage_Integrase-like_Recomb"/>
</dbReference>
<evidence type="ECO:0000313" key="4">
    <source>
        <dbReference type="Proteomes" id="UP000237271"/>
    </source>
</evidence>
<keyword evidence="2" id="KW-0233">DNA recombination</keyword>
<reference evidence="3 4" key="1">
    <citation type="journal article" date="2017" name="Genome Biol. Evol.">
        <title>Phytophthora megakarya and P. palmivora, closely related causal agents of cacao black pod rot, underwent increases in genome sizes and gene numbers by different mechanisms.</title>
        <authorList>
            <person name="Ali S.S."/>
            <person name="Shao J."/>
            <person name="Lary D.J."/>
            <person name="Kronmiller B."/>
            <person name="Shen D."/>
            <person name="Strem M.D."/>
            <person name="Amoako-Attah I."/>
            <person name="Akrofi A.Y."/>
            <person name="Begoude B.A."/>
            <person name="Ten Hoopen G.M."/>
            <person name="Coulibaly K."/>
            <person name="Kebe B.I."/>
            <person name="Melnick R.L."/>
            <person name="Guiltinan M.J."/>
            <person name="Tyler B.M."/>
            <person name="Meinhardt L.W."/>
            <person name="Bailey B.A."/>
        </authorList>
    </citation>
    <scope>NUCLEOTIDE SEQUENCE [LARGE SCALE GENOMIC DNA]</scope>
    <source>
        <strain evidence="4">sbr112.9</strain>
    </source>
</reference>
<sequence>MTEDMKQDLLWWWHVLHTHHLNGVSLEYFNTLPVPDVVIEMDASDFEGTLIRNFKNGEANGFDINYRELLSCAFAVQMWGRRWAANAPGNGRPLHVHFRIDNTSAVTWQNKLSSRNPRAQVVIRLLSWWETSFQLLFSASHIAGVDNTRADAGSRIAPSFATRFASLTRLADRRYPRPEPNLAAYLRAHSVADSTYDQYGRALRKWITWTSRRGIPAWLTGIPLATQVQYISDFVLSGFQFGFGSGGPIRSDSILAFLHGVRHFFAASGYDFPIAHPHIRMLLKGISRLDTPRRRKAPVSLGLLELCFHTMTLADPSEQALWGVLCLAFFFLLRRSEIVAINRGGNFKWFAVRAQDIAVLDTMGHPTLSPAKARSVCMRLTGSKTNQGGTPTTRMLSRSGHPFLCPVFGALILLQSRKNLPADIPAAVYMSRCGRPSSISTADVSAVIKRAAAKSGKDPREFSSHSLRAGGATHILINARVRLTPFAGGATHMYRAGTDALTIQFHGRWVSDAFKTYARFCKESVATLSADMVGGSRGDSALH</sequence>
<gene>
    <name evidence="3" type="ORF">PHPALM_4091</name>
</gene>